<dbReference type="InParanoid" id="K1W618"/>
<sequence>MQQESPPESYNLGTLPRRRVRNRGHKDIEPPTERAHPPLDRNSGTLFSSEYTPVFNALLYHEIDSQEPGAELRSRITLQWPGCQTRTSYLTPIKSLAASRSPATFFWTARGTSRSVVKILSAVSSVIENTRDGASQTRVHSKVLNKSYYNAVHDASTDKVQTLS</sequence>
<organism evidence="2 3">
    <name type="scientific">Marssonina brunnea f. sp. multigermtubi (strain MB_m1)</name>
    <name type="common">Marssonina leaf spot fungus</name>
    <dbReference type="NCBI Taxonomy" id="1072389"/>
    <lineage>
        <taxon>Eukaryota</taxon>
        <taxon>Fungi</taxon>
        <taxon>Dikarya</taxon>
        <taxon>Ascomycota</taxon>
        <taxon>Pezizomycotina</taxon>
        <taxon>Leotiomycetes</taxon>
        <taxon>Helotiales</taxon>
        <taxon>Drepanopezizaceae</taxon>
        <taxon>Drepanopeziza</taxon>
    </lineage>
</organism>
<dbReference type="Proteomes" id="UP000006753">
    <property type="component" value="Unassembled WGS sequence"/>
</dbReference>
<proteinExistence type="predicted"/>
<dbReference type="EMBL" id="JH921458">
    <property type="protein sequence ID" value="EKD12400.1"/>
    <property type="molecule type" value="Genomic_DNA"/>
</dbReference>
<dbReference type="RefSeq" id="XP_007297323.1">
    <property type="nucleotide sequence ID" value="XM_007297261.1"/>
</dbReference>
<feature type="compositionally biased region" description="Polar residues" evidence="1">
    <location>
        <begin position="1"/>
        <end position="12"/>
    </location>
</feature>
<evidence type="ECO:0000313" key="2">
    <source>
        <dbReference type="EMBL" id="EKD12400.1"/>
    </source>
</evidence>
<reference evidence="2 3" key="1">
    <citation type="journal article" date="2012" name="BMC Genomics">
        <title>Sequencing the genome of Marssonina brunnea reveals fungus-poplar co-evolution.</title>
        <authorList>
            <person name="Zhu S."/>
            <person name="Cao Y.-Z."/>
            <person name="Jiang C."/>
            <person name="Tan B.-Y."/>
            <person name="Wang Z."/>
            <person name="Feng S."/>
            <person name="Zhang L."/>
            <person name="Su X.-H."/>
            <person name="Brejova B."/>
            <person name="Vinar T."/>
            <person name="Xu M."/>
            <person name="Wang M.-X."/>
            <person name="Zhang S.-G."/>
            <person name="Huang M.-R."/>
            <person name="Wu R."/>
            <person name="Zhou Y."/>
        </authorList>
    </citation>
    <scope>NUCLEOTIDE SEQUENCE [LARGE SCALE GENOMIC DNA]</scope>
    <source>
        <strain evidence="2 3">MB_m1</strain>
    </source>
</reference>
<evidence type="ECO:0000313" key="3">
    <source>
        <dbReference type="Proteomes" id="UP000006753"/>
    </source>
</evidence>
<dbReference type="GeneID" id="18765369"/>
<accession>K1W618</accession>
<feature type="compositionally biased region" description="Basic and acidic residues" evidence="1">
    <location>
        <begin position="25"/>
        <end position="39"/>
    </location>
</feature>
<name>K1W618_MARBU</name>
<dbReference type="KEGG" id="mbe:MBM_09434"/>
<evidence type="ECO:0000256" key="1">
    <source>
        <dbReference type="SAM" id="MobiDB-lite"/>
    </source>
</evidence>
<protein>
    <submittedName>
        <fullName evidence="2">Uncharacterized protein</fullName>
    </submittedName>
</protein>
<keyword evidence="3" id="KW-1185">Reference proteome</keyword>
<dbReference type="AlphaFoldDB" id="K1W618"/>
<gene>
    <name evidence="2" type="ORF">MBM_09434</name>
</gene>
<dbReference type="HOGENOM" id="CLU_1619390_0_0_1"/>
<feature type="region of interest" description="Disordered" evidence="1">
    <location>
        <begin position="1"/>
        <end position="43"/>
    </location>
</feature>